<dbReference type="Proteomes" id="UP000829817">
    <property type="component" value="Chromosome"/>
</dbReference>
<name>A0ABY4DSY1_9NEIS</name>
<dbReference type="NCBIfam" id="TIGR03505">
    <property type="entry name" value="FimV_core"/>
    <property type="match status" value="1"/>
</dbReference>
<evidence type="ECO:0000256" key="2">
    <source>
        <dbReference type="SAM" id="SignalP"/>
    </source>
</evidence>
<proteinExistence type="predicted"/>
<dbReference type="InterPro" id="IPR018392">
    <property type="entry name" value="LysM"/>
</dbReference>
<reference evidence="4 5" key="1">
    <citation type="journal article" date="2022" name="Res Sq">
        <title>Evolution of multicellular longitudinally dividing oral cavity symbionts (Neisseriaceae).</title>
        <authorList>
            <person name="Nyongesa S."/>
            <person name="Weber P."/>
            <person name="Bernet E."/>
            <person name="Pullido F."/>
            <person name="Nieckarz M."/>
            <person name="Delaby M."/>
            <person name="Nieves C."/>
            <person name="Viehboeck T."/>
            <person name="Krause N."/>
            <person name="Rivera-Millot A."/>
            <person name="Nakamura A."/>
            <person name="Vischer N."/>
            <person name="VanNieuwenhze M."/>
            <person name="Brun Y."/>
            <person name="Cava F."/>
            <person name="Bulgheresi S."/>
            <person name="Veyrier F."/>
        </authorList>
    </citation>
    <scope>NUCLEOTIDE SEQUENCE [LARGE SCALE GENOMIC DNA]</scope>
    <source>
        <strain evidence="4 5">CCUG 63373m</strain>
    </source>
</reference>
<accession>A0ABY4DSY1</accession>
<feature type="signal peptide" evidence="2">
    <location>
        <begin position="1"/>
        <end position="24"/>
    </location>
</feature>
<evidence type="ECO:0000256" key="1">
    <source>
        <dbReference type="SAM" id="MobiDB-lite"/>
    </source>
</evidence>
<feature type="region of interest" description="Disordered" evidence="1">
    <location>
        <begin position="143"/>
        <end position="187"/>
    </location>
</feature>
<feature type="domain" description="LysM" evidence="3">
    <location>
        <begin position="180"/>
        <end position="235"/>
    </location>
</feature>
<dbReference type="InterPro" id="IPR020011">
    <property type="entry name" value="FimV_C"/>
</dbReference>
<dbReference type="CDD" id="cd00118">
    <property type="entry name" value="LysM"/>
    <property type="match status" value="1"/>
</dbReference>
<feature type="compositionally biased region" description="Low complexity" evidence="1">
    <location>
        <begin position="143"/>
        <end position="177"/>
    </location>
</feature>
<dbReference type="Pfam" id="PF01476">
    <property type="entry name" value="LysM"/>
    <property type="match status" value="1"/>
</dbReference>
<evidence type="ECO:0000259" key="3">
    <source>
        <dbReference type="PROSITE" id="PS51782"/>
    </source>
</evidence>
<dbReference type="NCBIfam" id="TIGR03504">
    <property type="entry name" value="FimV_Cterm"/>
    <property type="match status" value="1"/>
</dbReference>
<protein>
    <submittedName>
        <fullName evidence="4">LysM peptidoglycan-binding domain-containing protein</fullName>
    </submittedName>
</protein>
<dbReference type="EMBL" id="CP091508">
    <property type="protein sequence ID" value="UOO81523.1"/>
    <property type="molecule type" value="Genomic_DNA"/>
</dbReference>
<keyword evidence="5" id="KW-1185">Reference proteome</keyword>
<dbReference type="InterPro" id="IPR020012">
    <property type="entry name" value="LysM_FimV"/>
</dbReference>
<dbReference type="InterPro" id="IPR038440">
    <property type="entry name" value="FimV_C_sf"/>
</dbReference>
<dbReference type="Gene3D" id="3.10.350.10">
    <property type="entry name" value="LysM domain"/>
    <property type="match status" value="1"/>
</dbReference>
<feature type="compositionally biased region" description="Low complexity" evidence="1">
    <location>
        <begin position="311"/>
        <end position="330"/>
    </location>
</feature>
<feature type="chain" id="PRO_5046367996" evidence="2">
    <location>
        <begin position="25"/>
        <end position="683"/>
    </location>
</feature>
<gene>
    <name evidence="4" type="ORF">LVJ83_11385</name>
</gene>
<dbReference type="SMART" id="SM00257">
    <property type="entry name" value="LysM"/>
    <property type="match status" value="1"/>
</dbReference>
<organism evidence="4 5">
    <name type="scientific">Uruburuella testudinis</name>
    <dbReference type="NCBI Taxonomy" id="1282863"/>
    <lineage>
        <taxon>Bacteria</taxon>
        <taxon>Pseudomonadati</taxon>
        <taxon>Pseudomonadota</taxon>
        <taxon>Betaproteobacteria</taxon>
        <taxon>Neisseriales</taxon>
        <taxon>Neisseriaceae</taxon>
        <taxon>Uruburuella</taxon>
    </lineage>
</organism>
<dbReference type="Gene3D" id="1.20.58.2200">
    <property type="match status" value="1"/>
</dbReference>
<feature type="region of interest" description="Disordered" evidence="1">
    <location>
        <begin position="297"/>
        <end position="330"/>
    </location>
</feature>
<evidence type="ECO:0000313" key="4">
    <source>
        <dbReference type="EMBL" id="UOO81523.1"/>
    </source>
</evidence>
<keyword evidence="2" id="KW-0732">Signal</keyword>
<feature type="region of interest" description="Disordered" evidence="1">
    <location>
        <begin position="252"/>
        <end position="280"/>
    </location>
</feature>
<dbReference type="InterPro" id="IPR036779">
    <property type="entry name" value="LysM_dom_sf"/>
</dbReference>
<dbReference type="RefSeq" id="WP_244784731.1">
    <property type="nucleotide sequence ID" value="NZ_CP091508.1"/>
</dbReference>
<evidence type="ECO:0000313" key="5">
    <source>
        <dbReference type="Proteomes" id="UP000829817"/>
    </source>
</evidence>
<dbReference type="PROSITE" id="PS51782">
    <property type="entry name" value="LYSM"/>
    <property type="match status" value="1"/>
</dbReference>
<feature type="compositionally biased region" description="Low complexity" evidence="1">
    <location>
        <begin position="266"/>
        <end position="280"/>
    </location>
</feature>
<sequence length="683" mass="72344">MKNNRRIKLIAASAALITSFSAMAGLGGLTVQSNLGEPFSGTVTVTGEEARILLSGGQVTLSDNNLRSSVRKSGDNAVVTIRSGRAVQDPVLIFQLGVGAQARQYTAIIDPPGYAANTGSRAATPSAQTTERQAARERVAAAVARNSSSAQPARQAAQTPERRATPAARTASRPAAAGSGRHTVRQGETLTAIAARVRPSGLSTYQTVQALVAANPELFREHDADKIWPGNVLHIPSAAELRRLAQAGSAVETVETPAAPPSDGITSAPASTPAAPVETPVAEPASAIMAPASAPITTEAPETASEPAILPSPQATEAETTESSTTTEPSSGLWRWLLLGGLGLIALWILSKLLGKKQKTIVLNDDEDQAEQADAAFDDIYKNNTAIRTEQPVARPNTTPLTRAETTAAATAAKTAPSEDELEIEDDFDDDIFFTEVSEAPVKSDENFSLDLNEIERQQSGILTGAVTRDAQTEQRKDADWDKIESTDSVYEPEPQNPYRHAAAEIEADTDTAVPTAAPAITETLEENLAAEQDFVPAEFAPLDFEAPAAGEHIDAKPVTVATEPAPDEPKPEPQWLDTVAREGGIEFQDHEDLSADQAPANSTEIIEWAELDVPDSTTRDSSGFISESVGMTAPLEAKYELAKMYVEIGDPEAAKETLLELLEESDGAILAKAEAMLRELEN</sequence>